<evidence type="ECO:0000259" key="11">
    <source>
        <dbReference type="PROSITE" id="PS50109"/>
    </source>
</evidence>
<dbReference type="Pfam" id="PF13581">
    <property type="entry name" value="HATPase_c_2"/>
    <property type="match status" value="1"/>
</dbReference>
<feature type="domain" description="PAS" evidence="13">
    <location>
        <begin position="741"/>
        <end position="776"/>
    </location>
</feature>
<dbReference type="GO" id="GO:0000155">
    <property type="term" value="F:phosphorelay sensor kinase activity"/>
    <property type="evidence" value="ECO:0007669"/>
    <property type="project" value="InterPro"/>
</dbReference>
<comment type="subcellular location">
    <subcellularLocation>
        <location evidence="2">Cell membrane</location>
    </subcellularLocation>
</comment>
<dbReference type="GO" id="GO:0005886">
    <property type="term" value="C:plasma membrane"/>
    <property type="evidence" value="ECO:0007669"/>
    <property type="project" value="UniProtKB-SubCell"/>
</dbReference>
<evidence type="ECO:0000256" key="7">
    <source>
        <dbReference type="ARBA" id="ARBA00022777"/>
    </source>
</evidence>
<dbReference type="Gene3D" id="1.10.287.130">
    <property type="match status" value="1"/>
</dbReference>
<dbReference type="InterPro" id="IPR013767">
    <property type="entry name" value="PAS_fold"/>
</dbReference>
<dbReference type="InterPro" id="IPR036457">
    <property type="entry name" value="PPM-type-like_dom_sf"/>
</dbReference>
<dbReference type="Pfam" id="PF02518">
    <property type="entry name" value="HATPase_c"/>
    <property type="match status" value="1"/>
</dbReference>
<dbReference type="PANTHER" id="PTHR43547:SF2">
    <property type="entry name" value="HYBRID SIGNAL TRANSDUCTION HISTIDINE KINASE C"/>
    <property type="match status" value="1"/>
</dbReference>
<dbReference type="SUPFAM" id="SSF47384">
    <property type="entry name" value="Homodimeric domain of signal transducing histidine kinase"/>
    <property type="match status" value="1"/>
</dbReference>
<keyword evidence="7" id="KW-0418">Kinase</keyword>
<evidence type="ECO:0000259" key="14">
    <source>
        <dbReference type="PROSITE" id="PS50113"/>
    </source>
</evidence>
<feature type="modified residue" description="4-aspartylphosphate" evidence="10">
    <location>
        <position position="658"/>
    </location>
</feature>
<dbReference type="SMART" id="SM00388">
    <property type="entry name" value="HisKA"/>
    <property type="match status" value="1"/>
</dbReference>
<keyword evidence="8" id="KW-0067">ATP-binding</keyword>
<keyword evidence="9" id="KW-0902">Two-component regulatory system</keyword>
<comment type="catalytic activity">
    <reaction evidence="1">
        <text>ATP + protein L-histidine = ADP + protein N-phospho-L-histidine.</text>
        <dbReference type="EC" id="2.7.13.3"/>
    </reaction>
</comment>
<dbReference type="PROSITE" id="PS50113">
    <property type="entry name" value="PAC"/>
    <property type="match status" value="1"/>
</dbReference>
<keyword evidence="4 10" id="KW-0597">Phosphoprotein</keyword>
<dbReference type="InterPro" id="IPR013656">
    <property type="entry name" value="PAS_4"/>
</dbReference>
<evidence type="ECO:0000256" key="1">
    <source>
        <dbReference type="ARBA" id="ARBA00000085"/>
    </source>
</evidence>
<dbReference type="InterPro" id="IPR001932">
    <property type="entry name" value="PPM-type_phosphatase-like_dom"/>
</dbReference>
<dbReference type="PROSITE" id="PS50112">
    <property type="entry name" value="PAS"/>
    <property type="match status" value="1"/>
</dbReference>
<dbReference type="SUPFAM" id="SSF55785">
    <property type="entry name" value="PYP-like sensor domain (PAS domain)"/>
    <property type="match status" value="1"/>
</dbReference>
<dbReference type="InterPro" id="IPR036890">
    <property type="entry name" value="HATPase_C_sf"/>
</dbReference>
<evidence type="ECO:0000259" key="12">
    <source>
        <dbReference type="PROSITE" id="PS50110"/>
    </source>
</evidence>
<dbReference type="InterPro" id="IPR011006">
    <property type="entry name" value="CheY-like_superfamily"/>
</dbReference>
<dbReference type="InterPro" id="IPR036097">
    <property type="entry name" value="HisK_dim/P_sf"/>
</dbReference>
<dbReference type="InterPro" id="IPR000014">
    <property type="entry name" value="PAS"/>
</dbReference>
<dbReference type="PROSITE" id="PS50110">
    <property type="entry name" value="RESPONSE_REGULATORY"/>
    <property type="match status" value="1"/>
</dbReference>
<dbReference type="SMART" id="SM00086">
    <property type="entry name" value="PAC"/>
    <property type="match status" value="1"/>
</dbReference>
<dbReference type="SUPFAM" id="SSF55874">
    <property type="entry name" value="ATPase domain of HSP90 chaperone/DNA topoisomerase II/histidine kinase"/>
    <property type="match status" value="2"/>
</dbReference>
<dbReference type="SUPFAM" id="SSF52172">
    <property type="entry name" value="CheY-like"/>
    <property type="match status" value="1"/>
</dbReference>
<dbReference type="Pfam" id="PF07228">
    <property type="entry name" value="SpoIIE"/>
    <property type="match status" value="1"/>
</dbReference>
<evidence type="ECO:0000256" key="9">
    <source>
        <dbReference type="ARBA" id="ARBA00023012"/>
    </source>
</evidence>
<dbReference type="InterPro" id="IPR001610">
    <property type="entry name" value="PAC"/>
</dbReference>
<keyword evidence="5" id="KW-0808">Transferase</keyword>
<dbReference type="PRINTS" id="PR00344">
    <property type="entry name" value="BCTRLSENSOR"/>
</dbReference>
<evidence type="ECO:0000259" key="13">
    <source>
        <dbReference type="PROSITE" id="PS50112"/>
    </source>
</evidence>
<evidence type="ECO:0000256" key="3">
    <source>
        <dbReference type="ARBA" id="ARBA00012438"/>
    </source>
</evidence>
<dbReference type="PANTHER" id="PTHR43547">
    <property type="entry name" value="TWO-COMPONENT HISTIDINE KINASE"/>
    <property type="match status" value="1"/>
</dbReference>
<dbReference type="SMART" id="SM00065">
    <property type="entry name" value="GAF"/>
    <property type="match status" value="1"/>
</dbReference>
<dbReference type="InterPro" id="IPR029016">
    <property type="entry name" value="GAF-like_dom_sf"/>
</dbReference>
<evidence type="ECO:0000256" key="5">
    <source>
        <dbReference type="ARBA" id="ARBA00022679"/>
    </source>
</evidence>
<evidence type="ECO:0000256" key="10">
    <source>
        <dbReference type="PROSITE-ProRule" id="PRU00169"/>
    </source>
</evidence>
<dbReference type="Gene3D" id="3.30.450.20">
    <property type="entry name" value="PAS domain"/>
    <property type="match status" value="2"/>
</dbReference>
<dbReference type="Gene3D" id="3.30.450.40">
    <property type="match status" value="1"/>
</dbReference>
<feature type="domain" description="Histidine kinase" evidence="11">
    <location>
        <begin position="342"/>
        <end position="559"/>
    </location>
</feature>
<dbReference type="Pfam" id="PF00989">
    <property type="entry name" value="PAS"/>
    <property type="match status" value="1"/>
</dbReference>
<sequence length="1358" mass="145577">MSVGEESAQRAVFPGASRMAARMREFDWASSPLGEPADWPPSLTTAVRICLTSRFPMIVWWGPDLRFLYNDAYLPLLGTKHPALAKPGAEVWDDIWHIVGPMLDSVMATGEATWSEDLLLPMNRHGYWEETYWTYSYSPVHDDEGAVRAVFTAVTDTTERVIGERRLAILRELGAQAGIARTVGEACELVAAVLGRAGADVPHAAIHVRDGAGELVLAAATPGSAGHADGWPLEDVLADGTPRTVSDLTATFGELPSGGWSTPPVEAMVLPLPGDADGATTGAIVLAASAGHALDESYRTFLGLVAQQTAALVNSALAYQAQQQRAEELAALDAAKTTFFANISHEFRTPLTLILGPVTELDRTLGDADERVREEVAVIHRNALRLGRLVNNLLDFSRLEAGRMQARFEPVDLAAFTAELASVFRAAVERAGLRFEVDCPPLAEPVHVDRGLWEKVVLNLLSNAVKYTFDGEIRVRTTLDGEHAVVTVSDTGIGIDAAELPRLFERFHRIPSARARSNEGSGIGLALVRELVGMHGGTIAVDSTPGAGTTFRIRLPLGTRHLAPEHLAPEPSAGGLAAETVEPYVQEALRWLPDGDPAPGVAPSSVTGARVLVADDNADMRDYLARLLREDYAVTAVRDGVEAFAAASAQPPDLIISDVMMPRLDGLGLLAELRRDPRTAAVPVLLLSARAGQEAAVDGLAAGADDYLVKPFSTQELLARVRTSIRLARLRTQHSRWRAAMIESLQEGFFVCDAAGRVVEMNAACAELLGFGPEGLPYAPPYPWAPRPDDDPIAFRQVADALGRSRTEPAGSFVLPLRHRDGHRVWAAITYNELHDDEGRRRLVGTIRDVTAERYGVQRESALAAMNQRLAGVSGVPDVLRSALELLRELWHAERVLAVTWPGDGEPELTSTDPGDRRWRDLAAPLRAKLGEVRSLPALHATPAEGGAGATLDHPGGRLTLWVEPAARRPFGTEDRTLLALLAGTLAHALRRAHRDDRQREVAIALQRSILGPALLPDGFAVRYEPANPPLEVGGDWYDVVPLAGDRIGIVVGDCVGRGLAAAAVMGQLRSACRALLLEANGPAHTLTTLDRFADRLPGALCTTVFCGILDPATGALTYSSAGHPPATLVHSDGSSEFLDAGGSVPLAVRIPAARPEATAVVPIGSLLMLYTDGLVERRRESLDDGIDRATSVAHGARDAGLADVAATLMGRLRPAEGYEDDVALLLYRRSVPPLELDFAAHPDSLASTRQWLRAWLSNASLGEDLAQDVLVAAGEACANAVEHAYHESAGDAHLSGRLTGAHLVVTVTDRGRWKRPPPDNHVLRGRGMPMMEALADAVTVRHDAAGTTVTLEWRIGS</sequence>
<dbReference type="SUPFAM" id="SSF55781">
    <property type="entry name" value="GAF domain-like"/>
    <property type="match status" value="1"/>
</dbReference>
<dbReference type="CDD" id="cd16922">
    <property type="entry name" value="HATPase_EvgS-ArcB-TorS-like"/>
    <property type="match status" value="1"/>
</dbReference>
<dbReference type="Gene3D" id="3.60.40.10">
    <property type="entry name" value="PPM-type phosphatase domain"/>
    <property type="match status" value="1"/>
</dbReference>
<dbReference type="InterPro" id="IPR001789">
    <property type="entry name" value="Sig_transdc_resp-reg_receiver"/>
</dbReference>
<dbReference type="EC" id="2.7.13.3" evidence="3"/>
<evidence type="ECO:0000256" key="2">
    <source>
        <dbReference type="ARBA" id="ARBA00004236"/>
    </source>
</evidence>
<keyword evidence="6" id="KW-0547">Nucleotide-binding</keyword>
<dbReference type="Gene3D" id="3.30.565.10">
    <property type="entry name" value="Histidine kinase-like ATPase, C-terminal domain"/>
    <property type="match status" value="2"/>
</dbReference>
<dbReference type="CDD" id="cd17574">
    <property type="entry name" value="REC_OmpR"/>
    <property type="match status" value="1"/>
</dbReference>
<proteinExistence type="predicted"/>
<dbReference type="FunFam" id="1.10.287.130:FF:000045">
    <property type="entry name" value="Two-component system sensor histidine kinase/response regulator"/>
    <property type="match status" value="1"/>
</dbReference>
<dbReference type="Proteomes" id="UP001239397">
    <property type="component" value="Chromosome"/>
</dbReference>
<dbReference type="CDD" id="cd16936">
    <property type="entry name" value="HATPase_RsbW-like"/>
    <property type="match status" value="1"/>
</dbReference>
<feature type="domain" description="Response regulatory" evidence="12">
    <location>
        <begin position="610"/>
        <end position="725"/>
    </location>
</feature>
<dbReference type="InterPro" id="IPR035965">
    <property type="entry name" value="PAS-like_dom_sf"/>
</dbReference>
<dbReference type="RefSeq" id="WP_285997800.1">
    <property type="nucleotide sequence ID" value="NZ_CP127295.1"/>
</dbReference>
<gene>
    <name evidence="15" type="ORF">QRX60_46220</name>
</gene>
<protein>
    <recommendedName>
        <fullName evidence="3">histidine kinase</fullName>
        <ecNumber evidence="3">2.7.13.3</ecNumber>
    </recommendedName>
</protein>
<dbReference type="SMART" id="SM00448">
    <property type="entry name" value="REC"/>
    <property type="match status" value="1"/>
</dbReference>
<dbReference type="CDD" id="cd00082">
    <property type="entry name" value="HisKA"/>
    <property type="match status" value="1"/>
</dbReference>
<dbReference type="InterPro" id="IPR003661">
    <property type="entry name" value="HisK_dim/P_dom"/>
</dbReference>
<accession>A0A9Y2NKN6</accession>
<evidence type="ECO:0000256" key="6">
    <source>
        <dbReference type="ARBA" id="ARBA00022741"/>
    </source>
</evidence>
<dbReference type="InterPro" id="IPR005467">
    <property type="entry name" value="His_kinase_dom"/>
</dbReference>
<dbReference type="Pfam" id="PF00072">
    <property type="entry name" value="Response_reg"/>
    <property type="match status" value="1"/>
</dbReference>
<dbReference type="GO" id="GO:0005524">
    <property type="term" value="F:ATP binding"/>
    <property type="evidence" value="ECO:0007669"/>
    <property type="project" value="UniProtKB-KW"/>
</dbReference>
<dbReference type="InterPro" id="IPR003018">
    <property type="entry name" value="GAF"/>
</dbReference>
<dbReference type="InterPro" id="IPR000700">
    <property type="entry name" value="PAS-assoc_C"/>
</dbReference>
<evidence type="ECO:0000313" key="15">
    <source>
        <dbReference type="EMBL" id="WIY01350.1"/>
    </source>
</evidence>
<dbReference type="SMART" id="SM00331">
    <property type="entry name" value="PP2C_SIG"/>
    <property type="match status" value="1"/>
</dbReference>
<evidence type="ECO:0000256" key="8">
    <source>
        <dbReference type="ARBA" id="ARBA00022840"/>
    </source>
</evidence>
<dbReference type="SMART" id="SM00091">
    <property type="entry name" value="PAS"/>
    <property type="match status" value="1"/>
</dbReference>
<dbReference type="Gene3D" id="3.40.50.2300">
    <property type="match status" value="1"/>
</dbReference>
<dbReference type="PROSITE" id="PS50109">
    <property type="entry name" value="HIS_KIN"/>
    <property type="match status" value="1"/>
</dbReference>
<dbReference type="InterPro" id="IPR003594">
    <property type="entry name" value="HATPase_dom"/>
</dbReference>
<name>A0A9Y2NKN6_9PSEU</name>
<dbReference type="InterPro" id="IPR004358">
    <property type="entry name" value="Sig_transdc_His_kin-like_C"/>
</dbReference>
<dbReference type="Pfam" id="PF08448">
    <property type="entry name" value="PAS_4"/>
    <property type="match status" value="1"/>
</dbReference>
<dbReference type="GO" id="GO:0006355">
    <property type="term" value="P:regulation of DNA-templated transcription"/>
    <property type="evidence" value="ECO:0007669"/>
    <property type="project" value="InterPro"/>
</dbReference>
<evidence type="ECO:0000256" key="4">
    <source>
        <dbReference type="ARBA" id="ARBA00022553"/>
    </source>
</evidence>
<dbReference type="SMART" id="SM00387">
    <property type="entry name" value="HATPase_c"/>
    <property type="match status" value="1"/>
</dbReference>
<keyword evidence="16" id="KW-1185">Reference proteome</keyword>
<dbReference type="FunFam" id="3.30.565.10:FF:000037">
    <property type="entry name" value="Hybrid sensor histidine kinase/response regulator"/>
    <property type="match status" value="1"/>
</dbReference>
<dbReference type="KEGG" id="amog:QRX60_46220"/>
<evidence type="ECO:0000313" key="16">
    <source>
        <dbReference type="Proteomes" id="UP001239397"/>
    </source>
</evidence>
<dbReference type="CDD" id="cd00130">
    <property type="entry name" value="PAS"/>
    <property type="match status" value="1"/>
</dbReference>
<dbReference type="NCBIfam" id="TIGR00229">
    <property type="entry name" value="sensory_box"/>
    <property type="match status" value="1"/>
</dbReference>
<reference evidence="15 16" key="1">
    <citation type="submission" date="2023-06" db="EMBL/GenBank/DDBJ databases">
        <authorList>
            <person name="Oyuntsetseg B."/>
            <person name="Kim S.B."/>
        </authorList>
    </citation>
    <scope>NUCLEOTIDE SEQUENCE [LARGE SCALE GENOMIC DNA]</scope>
    <source>
        <strain evidence="15 16">4-36</strain>
    </source>
</reference>
<feature type="domain" description="PAC" evidence="14">
    <location>
        <begin position="811"/>
        <end position="862"/>
    </location>
</feature>
<organism evidence="15 16">
    <name type="scientific">Amycolatopsis mongoliensis</name>
    <dbReference type="NCBI Taxonomy" id="715475"/>
    <lineage>
        <taxon>Bacteria</taxon>
        <taxon>Bacillati</taxon>
        <taxon>Actinomycetota</taxon>
        <taxon>Actinomycetes</taxon>
        <taxon>Pseudonocardiales</taxon>
        <taxon>Pseudonocardiaceae</taxon>
        <taxon>Amycolatopsis</taxon>
    </lineage>
</organism>
<dbReference type="EMBL" id="CP127295">
    <property type="protein sequence ID" value="WIY01350.1"/>
    <property type="molecule type" value="Genomic_DNA"/>
</dbReference>
<dbReference type="Pfam" id="PF00512">
    <property type="entry name" value="HisKA"/>
    <property type="match status" value="1"/>
</dbReference>